<reference evidence="5 6" key="1">
    <citation type="submission" date="2015-02" db="EMBL/GenBank/DDBJ databases">
        <authorList>
            <person name="Chooi Y.-H."/>
        </authorList>
    </citation>
    <scope>NUCLEOTIDE SEQUENCE [LARGE SCALE GENOMIC DNA]</scope>
    <source>
        <strain evidence="5">E3</strain>
    </source>
</reference>
<dbReference type="FunFam" id="1.10.8.60:FF:000030">
    <property type="entry name" value="replication factor C subunit 3"/>
    <property type="match status" value="1"/>
</dbReference>
<dbReference type="SUPFAM" id="SSF52540">
    <property type="entry name" value="P-loop containing nucleoside triphosphate hydrolases"/>
    <property type="match status" value="1"/>
</dbReference>
<dbReference type="Pfam" id="PF21960">
    <property type="entry name" value="RCF1-5-like_lid"/>
    <property type="match status" value="1"/>
</dbReference>
<protein>
    <recommendedName>
        <fullName evidence="7">AAA+ ATPase domain-containing protein</fullName>
    </recommendedName>
</protein>
<dbReference type="GO" id="GO:0005663">
    <property type="term" value="C:DNA replication factor C complex"/>
    <property type="evidence" value="ECO:0007669"/>
    <property type="project" value="TreeGrafter"/>
</dbReference>
<dbReference type="PANTHER" id="PTHR11669:SF1">
    <property type="entry name" value="REPLICATION FACTOR C SUBUNIT 3"/>
    <property type="match status" value="1"/>
</dbReference>
<sequence>MATAGLWADTHRPLKLDHVDFHRSLSTRLSTMAKSDNFPHMLVYGPSGAGKKTRVAALLAEVYGSGAEKVNSIRVETQTVKVQASKEIDITVMCSPFHLEITPSQAGIYDRVVISSVLKNIASTHTLDAKKLKEFRVVVLLEVDRLTKDAQQALRRTMEKYVATCRLVLVAENVSKVIEPLRSRCLNVRVPAPTCEEIAKCLQKVAMDEMLELPDGLAEQISRSCDRNLRRAILMLEAMRATSYPFSTGSVQIPLPDWQIFTVEIARSVVHQQGPRQLAVVRSKLYELLTNCIPPTLIFKTLVQGLLPMLDDSVKYEVLDLAAMYERRVQKGSKPIMHLEAFLSNFMVVFKRWCLEVTS</sequence>
<comment type="subcellular location">
    <subcellularLocation>
        <location evidence="1">Nucleus</location>
    </subcellularLocation>
</comment>
<dbReference type="SUPFAM" id="SSF48019">
    <property type="entry name" value="post-AAA+ oligomerization domain-like"/>
    <property type="match status" value="1"/>
</dbReference>
<dbReference type="FunFam" id="1.20.272.10:FF:000002">
    <property type="entry name" value="Replication factor C subunit 3"/>
    <property type="match status" value="1"/>
</dbReference>
<name>A0A0G4IH03_PLABS</name>
<dbReference type="Proteomes" id="UP000039324">
    <property type="component" value="Unassembled WGS sequence"/>
</dbReference>
<dbReference type="OrthoDB" id="761538at2759"/>
<dbReference type="Gene3D" id="1.10.8.60">
    <property type="match status" value="1"/>
</dbReference>
<dbReference type="Gene3D" id="3.40.50.300">
    <property type="entry name" value="P-loop containing nucleotide triphosphate hydrolases"/>
    <property type="match status" value="1"/>
</dbReference>
<dbReference type="GO" id="GO:0005634">
    <property type="term" value="C:nucleus"/>
    <property type="evidence" value="ECO:0007669"/>
    <property type="project" value="UniProtKB-SubCell"/>
</dbReference>
<dbReference type="InterPro" id="IPR008921">
    <property type="entry name" value="DNA_pol3_clamp-load_cplx_C"/>
</dbReference>
<dbReference type="Pfam" id="PF22534">
    <property type="entry name" value="RFC_C"/>
    <property type="match status" value="1"/>
</dbReference>
<evidence type="ECO:0000256" key="4">
    <source>
        <dbReference type="ARBA" id="ARBA00023242"/>
    </source>
</evidence>
<dbReference type="FunFam" id="3.40.50.300:FF:000136">
    <property type="entry name" value="Replication factor C subunit 5"/>
    <property type="match status" value="1"/>
</dbReference>
<dbReference type="InterPro" id="IPR050238">
    <property type="entry name" value="DNA_Rep/Repair_Clamp_Loader"/>
</dbReference>
<evidence type="ECO:0000256" key="1">
    <source>
        <dbReference type="ARBA" id="ARBA00004123"/>
    </source>
</evidence>
<dbReference type="Gene3D" id="1.20.272.10">
    <property type="match status" value="1"/>
</dbReference>
<dbReference type="STRING" id="37360.A0A0G4IH03"/>
<dbReference type="GO" id="GO:0006271">
    <property type="term" value="P:DNA strand elongation involved in DNA replication"/>
    <property type="evidence" value="ECO:0007669"/>
    <property type="project" value="UniProtKB-ARBA"/>
</dbReference>
<organism evidence="5 6">
    <name type="scientific">Plasmodiophora brassicae</name>
    <name type="common">Clubroot disease agent</name>
    <dbReference type="NCBI Taxonomy" id="37360"/>
    <lineage>
        <taxon>Eukaryota</taxon>
        <taxon>Sar</taxon>
        <taxon>Rhizaria</taxon>
        <taxon>Endomyxa</taxon>
        <taxon>Phytomyxea</taxon>
        <taxon>Plasmodiophorida</taxon>
        <taxon>Plasmodiophoridae</taxon>
        <taxon>Plasmodiophora</taxon>
    </lineage>
</organism>
<dbReference type="Pfam" id="PF13177">
    <property type="entry name" value="DNA_pol3_delta2"/>
    <property type="match status" value="1"/>
</dbReference>
<keyword evidence="3" id="KW-0235">DNA replication</keyword>
<evidence type="ECO:0000256" key="3">
    <source>
        <dbReference type="ARBA" id="ARBA00022705"/>
    </source>
</evidence>
<evidence type="ECO:0000256" key="2">
    <source>
        <dbReference type="ARBA" id="ARBA00005378"/>
    </source>
</evidence>
<gene>
    <name evidence="5" type="ORF">PBRA_000244</name>
</gene>
<dbReference type="GO" id="GO:0006281">
    <property type="term" value="P:DNA repair"/>
    <property type="evidence" value="ECO:0007669"/>
    <property type="project" value="UniProtKB-ARBA"/>
</dbReference>
<dbReference type="EMBL" id="CDSF01000001">
    <property type="protein sequence ID" value="CEO94459.1"/>
    <property type="molecule type" value="Genomic_DNA"/>
</dbReference>
<evidence type="ECO:0000313" key="5">
    <source>
        <dbReference type="EMBL" id="CEO94459.1"/>
    </source>
</evidence>
<dbReference type="OMA" id="LKADIMH"/>
<dbReference type="PANTHER" id="PTHR11669">
    <property type="entry name" value="REPLICATION FACTOR C / DNA POLYMERASE III GAMMA-TAU SUBUNIT"/>
    <property type="match status" value="1"/>
</dbReference>
<keyword evidence="4" id="KW-0539">Nucleus</keyword>
<accession>A0A0G4IH03</accession>
<dbReference type="GO" id="GO:0003689">
    <property type="term" value="F:DNA clamp loader activity"/>
    <property type="evidence" value="ECO:0007669"/>
    <property type="project" value="TreeGrafter"/>
</dbReference>
<keyword evidence="6" id="KW-1185">Reference proteome</keyword>
<evidence type="ECO:0008006" key="7">
    <source>
        <dbReference type="Google" id="ProtNLM"/>
    </source>
</evidence>
<dbReference type="InterPro" id="IPR027417">
    <property type="entry name" value="P-loop_NTPase"/>
</dbReference>
<evidence type="ECO:0000313" key="6">
    <source>
        <dbReference type="Proteomes" id="UP000039324"/>
    </source>
</evidence>
<comment type="similarity">
    <text evidence="2">Belongs to the activator 1 small subunits family.</text>
</comment>
<dbReference type="AlphaFoldDB" id="A0A0G4IH03"/>
<dbReference type="GO" id="GO:0003677">
    <property type="term" value="F:DNA binding"/>
    <property type="evidence" value="ECO:0007669"/>
    <property type="project" value="InterPro"/>
</dbReference>
<proteinExistence type="inferred from homology"/>